<dbReference type="Pfam" id="PF20251">
    <property type="entry name" value="Big_14"/>
    <property type="match status" value="1"/>
</dbReference>
<evidence type="ECO:0000256" key="1">
    <source>
        <dbReference type="SAM" id="SignalP"/>
    </source>
</evidence>
<dbReference type="InterPro" id="IPR046878">
    <property type="entry name" value="Big_14"/>
</dbReference>
<proteinExistence type="predicted"/>
<feature type="signal peptide" evidence="1">
    <location>
        <begin position="1"/>
        <end position="19"/>
    </location>
</feature>
<evidence type="ECO:0000313" key="4">
    <source>
        <dbReference type="Proteomes" id="UP001149140"/>
    </source>
</evidence>
<organism evidence="3 4">
    <name type="scientific">Solirubrobacter ginsenosidimutans</name>
    <dbReference type="NCBI Taxonomy" id="490573"/>
    <lineage>
        <taxon>Bacteria</taxon>
        <taxon>Bacillati</taxon>
        <taxon>Actinomycetota</taxon>
        <taxon>Thermoleophilia</taxon>
        <taxon>Solirubrobacterales</taxon>
        <taxon>Solirubrobacteraceae</taxon>
        <taxon>Solirubrobacter</taxon>
    </lineage>
</organism>
<keyword evidence="1" id="KW-0732">Signal</keyword>
<evidence type="ECO:0000313" key="3">
    <source>
        <dbReference type="EMBL" id="MDA0167315.1"/>
    </source>
</evidence>
<dbReference type="AlphaFoldDB" id="A0A9X3N5D1"/>
<dbReference type="EMBL" id="JAPDOD010000100">
    <property type="protein sequence ID" value="MDA0167315.1"/>
    <property type="molecule type" value="Genomic_DNA"/>
</dbReference>
<accession>A0A9X3N5D1</accession>
<sequence length="213" mass="22948">MLRALIVILAAALALPAAAQASPVKITWPGADGYEPGQRFEMKIASTERVRVALVRESTSGKIIRTISRRTLRSGTFIAAMPEMGSYSLRVTAGQRRWRHRLFANYANCPLAKASNTALRLAATSVSRGGTLDYDFVNTGKGCSLTGASYSLERQLADGTWTHVSLPWVFPAIGYPVGPGKTFHKRARVPDDAEPGAYRLLDAGVAAPFTVTP</sequence>
<protein>
    <recommendedName>
        <fullName evidence="2">Bacterial Ig-like domain-containing protein</fullName>
    </recommendedName>
</protein>
<feature type="chain" id="PRO_5040798341" description="Bacterial Ig-like domain-containing protein" evidence="1">
    <location>
        <begin position="20"/>
        <end position="213"/>
    </location>
</feature>
<dbReference type="Proteomes" id="UP001149140">
    <property type="component" value="Unassembled WGS sequence"/>
</dbReference>
<dbReference type="RefSeq" id="WP_270046575.1">
    <property type="nucleotide sequence ID" value="NZ_JAPDOD010000100.1"/>
</dbReference>
<keyword evidence="4" id="KW-1185">Reference proteome</keyword>
<reference evidence="3" key="1">
    <citation type="submission" date="2022-10" db="EMBL/GenBank/DDBJ databases">
        <title>The WGS of Solirubrobacter ginsenosidimutans DSM 21036.</title>
        <authorList>
            <person name="Jiang Z."/>
        </authorList>
    </citation>
    <scope>NUCLEOTIDE SEQUENCE</scope>
    <source>
        <strain evidence="3">DSM 21036</strain>
    </source>
</reference>
<comment type="caution">
    <text evidence="3">The sequence shown here is derived from an EMBL/GenBank/DDBJ whole genome shotgun (WGS) entry which is preliminary data.</text>
</comment>
<feature type="domain" description="Bacterial Ig-like" evidence="2">
    <location>
        <begin position="117"/>
        <end position="201"/>
    </location>
</feature>
<evidence type="ECO:0000259" key="2">
    <source>
        <dbReference type="Pfam" id="PF20251"/>
    </source>
</evidence>
<name>A0A9X3N5D1_9ACTN</name>
<gene>
    <name evidence="3" type="ORF">OM076_44050</name>
</gene>